<dbReference type="InParanoid" id="A0A671TWT0"/>
<dbReference type="AlphaFoldDB" id="A0A671TWT0"/>
<sequence>CFSCWSSHLNLSRSCQFLPNTSRQHISLDRDWVGCSKYIYKKKKTSSANNAKTAHPCLSPFTLILAVGLSNNV</sequence>
<reference evidence="1" key="3">
    <citation type="submission" date="2025-09" db="UniProtKB">
        <authorList>
            <consortium name="Ensembl"/>
        </authorList>
    </citation>
    <scope>IDENTIFICATION</scope>
</reference>
<reference evidence="1" key="2">
    <citation type="submission" date="2025-08" db="UniProtKB">
        <authorList>
            <consortium name="Ensembl"/>
        </authorList>
    </citation>
    <scope>IDENTIFICATION</scope>
</reference>
<dbReference type="Ensembl" id="ENSSAUT00010006288.1">
    <property type="protein sequence ID" value="ENSSAUP00010005856.1"/>
    <property type="gene ID" value="ENSSAUG00010002979.1"/>
</dbReference>
<dbReference type="Proteomes" id="UP000472265">
    <property type="component" value="Chromosome 1"/>
</dbReference>
<keyword evidence="2" id="KW-1185">Reference proteome</keyword>
<organism evidence="1 2">
    <name type="scientific">Sparus aurata</name>
    <name type="common">Gilthead sea bream</name>
    <dbReference type="NCBI Taxonomy" id="8175"/>
    <lineage>
        <taxon>Eukaryota</taxon>
        <taxon>Metazoa</taxon>
        <taxon>Chordata</taxon>
        <taxon>Craniata</taxon>
        <taxon>Vertebrata</taxon>
        <taxon>Euteleostomi</taxon>
        <taxon>Actinopterygii</taxon>
        <taxon>Neopterygii</taxon>
        <taxon>Teleostei</taxon>
        <taxon>Neoteleostei</taxon>
        <taxon>Acanthomorphata</taxon>
        <taxon>Eupercaria</taxon>
        <taxon>Spariformes</taxon>
        <taxon>Sparidae</taxon>
        <taxon>Sparus</taxon>
    </lineage>
</organism>
<reference evidence="1" key="1">
    <citation type="submission" date="2021-04" db="EMBL/GenBank/DDBJ databases">
        <authorList>
            <consortium name="Wellcome Sanger Institute Data Sharing"/>
        </authorList>
    </citation>
    <scope>NUCLEOTIDE SEQUENCE [LARGE SCALE GENOMIC DNA]</scope>
</reference>
<name>A0A671TWT0_SPAAU</name>
<evidence type="ECO:0000313" key="2">
    <source>
        <dbReference type="Proteomes" id="UP000472265"/>
    </source>
</evidence>
<evidence type="ECO:0000313" key="1">
    <source>
        <dbReference type="Ensembl" id="ENSSAUP00010005856.1"/>
    </source>
</evidence>
<accession>A0A671TWT0</accession>
<proteinExistence type="predicted"/>
<protein>
    <submittedName>
        <fullName evidence="1">Uncharacterized protein</fullName>
    </submittedName>
</protein>